<feature type="transmembrane region" description="Helical" evidence="5">
    <location>
        <begin position="80"/>
        <end position="99"/>
    </location>
</feature>
<feature type="domain" description="STAS" evidence="6">
    <location>
        <begin position="452"/>
        <end position="560"/>
    </location>
</feature>
<evidence type="ECO:0000259" key="6">
    <source>
        <dbReference type="PROSITE" id="PS50801"/>
    </source>
</evidence>
<evidence type="ECO:0000256" key="4">
    <source>
        <dbReference type="ARBA" id="ARBA00023136"/>
    </source>
</evidence>
<dbReference type="CDD" id="cd07042">
    <property type="entry name" value="STAS_SulP_like_sulfate_transporter"/>
    <property type="match status" value="1"/>
</dbReference>
<feature type="transmembrane region" description="Helical" evidence="5">
    <location>
        <begin position="183"/>
        <end position="200"/>
    </location>
</feature>
<comment type="caution">
    <text evidence="7">The sequence shown here is derived from an EMBL/GenBank/DDBJ whole genome shotgun (WGS) entry which is preliminary data.</text>
</comment>
<dbReference type="Pfam" id="PF00916">
    <property type="entry name" value="Sulfate_transp"/>
    <property type="match status" value="1"/>
</dbReference>
<feature type="transmembrane region" description="Helical" evidence="5">
    <location>
        <begin position="30"/>
        <end position="48"/>
    </location>
</feature>
<sequence length="581" mass="60849">MAQDSQRQAFRLPVFQGILPVDRSGLGRDILAGFTLAALAIPGTMGYTKIIGTPVITGLYTILIPMSLFAIFGSSRHLSVGADSATAAVVAAGLAGMAVRGSSEWLALCSLLALMAAALMFAARLLRLGFLADFLSRTVLTGFLTGVGVQVALLEVSGLLGLPRITNEPLEQIGHDLRLIGETNLYAVCVSLAVLVVIIGGRKISEKIPGGLIAVVAAIGVSWAMNLGAHLETLGAVPSGLPTLALPHVEWSWALIQKLLPIAFACFVVILAQSAATSRAYAAKYSDRFDENVDMVGLGMANLGAGLSGTFIVNGSPTNTAMVDSGGGRSQVSQLTASGIVLLVLLFLTGPLAHLPTAVLSAIVFLVAVRMVDVKGMRRIFVEARAEFWVALLTAATVVVIGVEQGIILAMVLSLLDHVRRGYRGTNAIIAADKRKKGWQTVPLGEPQQIAPGLLIYLFGHSLYYANAAQFAEEVLRLAKDKAQPPLAWLCVEAAAIGDVDFSAAAMLRDTCTLLKQQGIRLVLANVSPLVRDQFDRYGITEVLGLDAIYGSVHAVVTAYEHQSAAPAGATTGPTGGGPLA</sequence>
<dbReference type="InterPro" id="IPR001902">
    <property type="entry name" value="SLC26A/SulP_fam"/>
</dbReference>
<name>A0A935PY56_9PROT</name>
<keyword evidence="4 5" id="KW-0472">Membrane</keyword>
<proteinExistence type="predicted"/>
<evidence type="ECO:0000313" key="8">
    <source>
        <dbReference type="Proteomes" id="UP000697998"/>
    </source>
</evidence>
<feature type="transmembrane region" description="Helical" evidence="5">
    <location>
        <begin position="293"/>
        <end position="315"/>
    </location>
</feature>
<dbReference type="InterPro" id="IPR011547">
    <property type="entry name" value="SLC26A/SulP_dom"/>
</dbReference>
<dbReference type="PANTHER" id="PTHR11814">
    <property type="entry name" value="SULFATE TRANSPORTER"/>
    <property type="match status" value="1"/>
</dbReference>
<keyword evidence="2 5" id="KW-0812">Transmembrane</keyword>
<feature type="transmembrane region" description="Helical" evidence="5">
    <location>
        <begin position="251"/>
        <end position="272"/>
    </location>
</feature>
<feature type="transmembrane region" description="Helical" evidence="5">
    <location>
        <begin position="388"/>
        <end position="416"/>
    </location>
</feature>
<evidence type="ECO:0000256" key="3">
    <source>
        <dbReference type="ARBA" id="ARBA00022989"/>
    </source>
</evidence>
<dbReference type="Gene3D" id="3.30.750.24">
    <property type="entry name" value="STAS domain"/>
    <property type="match status" value="1"/>
</dbReference>
<dbReference type="GO" id="GO:0055085">
    <property type="term" value="P:transmembrane transport"/>
    <property type="evidence" value="ECO:0007669"/>
    <property type="project" value="InterPro"/>
</dbReference>
<dbReference type="EMBL" id="JADJMH010000012">
    <property type="protein sequence ID" value="MBK7675494.1"/>
    <property type="molecule type" value="Genomic_DNA"/>
</dbReference>
<gene>
    <name evidence="7" type="ORF">IPJ27_12485</name>
</gene>
<dbReference type="SUPFAM" id="SSF52091">
    <property type="entry name" value="SpoIIaa-like"/>
    <property type="match status" value="1"/>
</dbReference>
<reference evidence="7 8" key="1">
    <citation type="submission" date="2020-10" db="EMBL/GenBank/DDBJ databases">
        <title>Connecting structure to function with the recovery of over 1000 high-quality activated sludge metagenome-assembled genomes encoding full-length rRNA genes using long-read sequencing.</title>
        <authorList>
            <person name="Singleton C.M."/>
            <person name="Petriglieri F."/>
            <person name="Kristensen J.M."/>
            <person name="Kirkegaard R.H."/>
            <person name="Michaelsen T.Y."/>
            <person name="Andersen M.H."/>
            <person name="Karst S.M."/>
            <person name="Dueholm M.S."/>
            <person name="Nielsen P.H."/>
            <person name="Albertsen M."/>
        </authorList>
    </citation>
    <scope>NUCLEOTIDE SEQUENCE [LARGE SCALE GENOMIC DNA]</scope>
    <source>
        <strain evidence="7">EsbW_18-Q3-R4-48_BATAC.285</strain>
    </source>
</reference>
<feature type="transmembrane region" description="Helical" evidence="5">
    <location>
        <begin position="138"/>
        <end position="163"/>
    </location>
</feature>
<evidence type="ECO:0000256" key="5">
    <source>
        <dbReference type="SAM" id="Phobius"/>
    </source>
</evidence>
<dbReference type="Pfam" id="PF01740">
    <property type="entry name" value="STAS"/>
    <property type="match status" value="1"/>
</dbReference>
<organism evidence="7 8">
    <name type="scientific">Candidatus Accumulibacter proximus</name>
    <dbReference type="NCBI Taxonomy" id="2954385"/>
    <lineage>
        <taxon>Bacteria</taxon>
        <taxon>Pseudomonadati</taxon>
        <taxon>Pseudomonadota</taxon>
        <taxon>Betaproteobacteria</taxon>
        <taxon>Candidatus Accumulibacter</taxon>
    </lineage>
</organism>
<dbReference type="GO" id="GO:0016020">
    <property type="term" value="C:membrane"/>
    <property type="evidence" value="ECO:0007669"/>
    <property type="project" value="UniProtKB-SubCell"/>
</dbReference>
<dbReference type="InterPro" id="IPR036513">
    <property type="entry name" value="STAS_dom_sf"/>
</dbReference>
<dbReference type="InterPro" id="IPR002645">
    <property type="entry name" value="STAS_dom"/>
</dbReference>
<feature type="transmembrane region" description="Helical" evidence="5">
    <location>
        <begin position="54"/>
        <end position="73"/>
    </location>
</feature>
<protein>
    <submittedName>
        <fullName evidence="7">SulP family inorganic anion transporter</fullName>
    </submittedName>
</protein>
<comment type="subcellular location">
    <subcellularLocation>
        <location evidence="1">Membrane</location>
        <topology evidence="1">Multi-pass membrane protein</topology>
    </subcellularLocation>
</comment>
<dbReference type="PROSITE" id="PS50801">
    <property type="entry name" value="STAS"/>
    <property type="match status" value="1"/>
</dbReference>
<feature type="transmembrane region" description="Helical" evidence="5">
    <location>
        <begin position="335"/>
        <end position="368"/>
    </location>
</feature>
<evidence type="ECO:0000256" key="1">
    <source>
        <dbReference type="ARBA" id="ARBA00004141"/>
    </source>
</evidence>
<dbReference type="AlphaFoldDB" id="A0A935PY56"/>
<evidence type="ECO:0000313" key="7">
    <source>
        <dbReference type="EMBL" id="MBK7675494.1"/>
    </source>
</evidence>
<feature type="transmembrane region" description="Helical" evidence="5">
    <location>
        <begin position="105"/>
        <end position="126"/>
    </location>
</feature>
<evidence type="ECO:0000256" key="2">
    <source>
        <dbReference type="ARBA" id="ARBA00022692"/>
    </source>
</evidence>
<accession>A0A935PY56</accession>
<dbReference type="Proteomes" id="UP000697998">
    <property type="component" value="Unassembled WGS sequence"/>
</dbReference>
<feature type="transmembrane region" description="Helical" evidence="5">
    <location>
        <begin position="212"/>
        <end position="231"/>
    </location>
</feature>
<keyword evidence="3 5" id="KW-1133">Transmembrane helix</keyword>